<dbReference type="InterPro" id="IPR019554">
    <property type="entry name" value="Soluble_ligand-bd"/>
</dbReference>
<dbReference type="RefSeq" id="WP_166929588.1">
    <property type="nucleotide sequence ID" value="NZ_BAAADD010000004.1"/>
</dbReference>
<evidence type="ECO:0000259" key="3">
    <source>
        <dbReference type="Pfam" id="PF02563"/>
    </source>
</evidence>
<feature type="compositionally biased region" description="Low complexity" evidence="2">
    <location>
        <begin position="558"/>
        <end position="579"/>
    </location>
</feature>
<feature type="domain" description="Soluble ligand binding" evidence="4">
    <location>
        <begin position="694"/>
        <end position="728"/>
    </location>
</feature>
<protein>
    <submittedName>
        <fullName evidence="5">Uncharacterized protein</fullName>
    </submittedName>
</protein>
<dbReference type="EMBL" id="BAAADD010000004">
    <property type="protein sequence ID" value="GAA0569645.1"/>
    <property type="molecule type" value="Genomic_DNA"/>
</dbReference>
<evidence type="ECO:0000256" key="1">
    <source>
        <dbReference type="ARBA" id="ARBA00022729"/>
    </source>
</evidence>
<keyword evidence="1" id="KW-0732">Signal</keyword>
<feature type="domain" description="Soluble ligand binding" evidence="4">
    <location>
        <begin position="602"/>
        <end position="641"/>
    </location>
</feature>
<feature type="domain" description="Soluble ligand binding" evidence="4">
    <location>
        <begin position="832"/>
        <end position="880"/>
    </location>
</feature>
<evidence type="ECO:0000256" key="2">
    <source>
        <dbReference type="SAM" id="MobiDB-lite"/>
    </source>
</evidence>
<name>A0ABN1EMA8_9PROT</name>
<sequence length="940" mass="99586">MQLKDSLSLHLARALGMAGLCGLLFTGLPGGAAMAQSSSGVTPDQLQMLQQMQQQMKGGNNAQQTIQPPVSRTETILEPTSTSAPQGTTDLERILSARAGTKLQQFGYDQFGQGRPVTQSQVGAVQDRYILGVGDEIVLTLRGQENMEYRAEINRDGSVVFPKLNPVPAAGQSFGKFRSNLLATVRRSFVSTEAFVTVGRVRQISVLVSGEVSDPGVRTLTGLSTVVDALLVSGGIKKSGSLRSIQIVRGDRILTVDLYSVMIGRGAADNAVLTEGDKIVVPPLGRTLAVAGNVRRPGIYELPPGARSVSVHEAMRLANGTTVPGSYTISLMQMQPDGKRRFIDVTGARNAPVADGEVVLVRTAVDVSINQVQLTGAVRTPGSFALGKYATLHDVLPSMDVLQPGAYTLMGVIDRMDPATLQRSALPFSPLHVVQGKENVRLMSDDSVRILTKVEMRKILAAAFARDRLFKQEFDQSLKDELDEADQKDDDTGKRVRGTNAQGQRGDNSRGSGQQGGGQDYRSIQGGTSGNNNAGSFSGGDMTSADARSAAGSGGSSSAGLSAGPSGAPAAGDAGNSGAPGQGDMSAADGAFFGKSLSDYWVNVSGAVHAPGFYLVAPGTTMEEVLAAIGGLVDDVDSSEFELTSTVIDNSTGRSTTSRSAYPATREQFAKIVVAPFDRVHFRRVYSDKYSGSVKVDGEVRYPGVYSILRNEKLSSVLQRAGGMTDVAFPEGAVFLRDSVAEAEQDENRRVIADMRNQMLALMVKPSMPNAQAPNGETLKAMEVLMTELEQNVALGRVPVTADPAALQKHPDLDTALESGDSITIPKKPATVLVMGEVMRSGAQRFEASNSVDDYIERAGGTTQQADTSRIIIVLPDGSVRSNSNSWLNFGFGSKIPVGSTVFVPRELDPYTVHQFVVDTVQIFAQLATSAAALAVLSKQ</sequence>
<keyword evidence="6" id="KW-1185">Reference proteome</keyword>
<dbReference type="Pfam" id="PF02563">
    <property type="entry name" value="Poly_export"/>
    <property type="match status" value="1"/>
</dbReference>
<feature type="region of interest" description="Disordered" evidence="2">
    <location>
        <begin position="481"/>
        <end position="582"/>
    </location>
</feature>
<feature type="compositionally biased region" description="Low complexity" evidence="2">
    <location>
        <begin position="530"/>
        <end position="551"/>
    </location>
</feature>
<gene>
    <name evidence="5" type="ORF">GCM10008942_17960</name>
</gene>
<dbReference type="Proteomes" id="UP001499951">
    <property type="component" value="Unassembled WGS sequence"/>
</dbReference>
<dbReference type="Gene3D" id="3.10.560.10">
    <property type="entry name" value="Outer membrane lipoprotein wza domain like"/>
    <property type="match status" value="3"/>
</dbReference>
<proteinExistence type="predicted"/>
<dbReference type="PANTHER" id="PTHR33619:SF3">
    <property type="entry name" value="POLYSACCHARIDE EXPORT PROTEIN GFCE-RELATED"/>
    <property type="match status" value="1"/>
</dbReference>
<comment type="caution">
    <text evidence="5">The sequence shown here is derived from an EMBL/GenBank/DDBJ whole genome shotgun (WGS) entry which is preliminary data.</text>
</comment>
<feature type="domain" description="Polysaccharide export protein N-terminal" evidence="3">
    <location>
        <begin position="125"/>
        <end position="197"/>
    </location>
</feature>
<dbReference type="Pfam" id="PF10531">
    <property type="entry name" value="SLBB"/>
    <property type="match status" value="5"/>
</dbReference>
<evidence type="ECO:0000313" key="6">
    <source>
        <dbReference type="Proteomes" id="UP001499951"/>
    </source>
</evidence>
<dbReference type="InterPro" id="IPR003715">
    <property type="entry name" value="Poly_export_N"/>
</dbReference>
<dbReference type="PANTHER" id="PTHR33619">
    <property type="entry name" value="POLYSACCHARIDE EXPORT PROTEIN GFCE-RELATED"/>
    <property type="match status" value="1"/>
</dbReference>
<feature type="compositionally biased region" description="Low complexity" evidence="2">
    <location>
        <begin position="502"/>
        <end position="512"/>
    </location>
</feature>
<evidence type="ECO:0000259" key="4">
    <source>
        <dbReference type="Pfam" id="PF10531"/>
    </source>
</evidence>
<evidence type="ECO:0000313" key="5">
    <source>
        <dbReference type="EMBL" id="GAA0569645.1"/>
    </source>
</evidence>
<organism evidence="5 6">
    <name type="scientific">Rhizomicrobium electricum</name>
    <dbReference type="NCBI Taxonomy" id="480070"/>
    <lineage>
        <taxon>Bacteria</taxon>
        <taxon>Pseudomonadati</taxon>
        <taxon>Pseudomonadota</taxon>
        <taxon>Alphaproteobacteria</taxon>
        <taxon>Micropepsales</taxon>
        <taxon>Micropepsaceae</taxon>
        <taxon>Rhizomicrobium</taxon>
    </lineage>
</organism>
<reference evidence="5 6" key="1">
    <citation type="journal article" date="2019" name="Int. J. Syst. Evol. Microbiol.">
        <title>The Global Catalogue of Microorganisms (GCM) 10K type strain sequencing project: providing services to taxonomists for standard genome sequencing and annotation.</title>
        <authorList>
            <consortium name="The Broad Institute Genomics Platform"/>
            <consortium name="The Broad Institute Genome Sequencing Center for Infectious Disease"/>
            <person name="Wu L."/>
            <person name="Ma J."/>
        </authorList>
    </citation>
    <scope>NUCLEOTIDE SEQUENCE [LARGE SCALE GENOMIC DNA]</scope>
    <source>
        <strain evidence="5 6">JCM 15089</strain>
    </source>
</reference>
<feature type="domain" description="Soluble ligand binding" evidence="4">
    <location>
        <begin position="289"/>
        <end position="339"/>
    </location>
</feature>
<dbReference type="InterPro" id="IPR049712">
    <property type="entry name" value="Poly_export"/>
</dbReference>
<accession>A0ABN1EMA8</accession>
<feature type="domain" description="Soluble ligand binding" evidence="4">
    <location>
        <begin position="206"/>
        <end position="250"/>
    </location>
</feature>